<proteinExistence type="predicted"/>
<protein>
    <submittedName>
        <fullName evidence="2">Unannotated protein</fullName>
    </submittedName>
</protein>
<dbReference type="AlphaFoldDB" id="A0A6J7ULA4"/>
<dbReference type="EMBL" id="CAFBQV010000178">
    <property type="protein sequence ID" value="CAB5066691.1"/>
    <property type="molecule type" value="Genomic_DNA"/>
</dbReference>
<accession>A0A6J7ULA4</accession>
<evidence type="ECO:0000313" key="2">
    <source>
        <dbReference type="EMBL" id="CAB5066691.1"/>
    </source>
</evidence>
<dbReference type="EMBL" id="CAEZZK010000114">
    <property type="protein sequence ID" value="CAB4760960.1"/>
    <property type="molecule type" value="Genomic_DNA"/>
</dbReference>
<reference evidence="2" key="1">
    <citation type="submission" date="2020-05" db="EMBL/GenBank/DDBJ databases">
        <authorList>
            <person name="Chiriac C."/>
            <person name="Salcher M."/>
            <person name="Ghai R."/>
            <person name="Kavagutti S V."/>
        </authorList>
    </citation>
    <scope>NUCLEOTIDE SEQUENCE</scope>
</reference>
<name>A0A6J7ULA4_9ZZZZ</name>
<gene>
    <name evidence="1" type="ORF">UFOPK2855_00660</name>
    <name evidence="2" type="ORF">UFOPK4345_01054</name>
</gene>
<sequence>MPLATSSPRVIPPKILIKILFTFVSELITSSAAVISSAFAPPPISKKLAALPPTWLTTSSVLIAKPAPLAMMPTVPSSPMYCRFFSRASFSRSSSSSVARYSSHSGCRNAALSSSVTLASSACTSPFGFKISGLISAKSQSPLVKHS</sequence>
<evidence type="ECO:0000313" key="1">
    <source>
        <dbReference type="EMBL" id="CAB4760960.1"/>
    </source>
</evidence>
<organism evidence="2">
    <name type="scientific">freshwater metagenome</name>
    <dbReference type="NCBI Taxonomy" id="449393"/>
    <lineage>
        <taxon>unclassified sequences</taxon>
        <taxon>metagenomes</taxon>
        <taxon>ecological metagenomes</taxon>
    </lineage>
</organism>